<dbReference type="HOGENOM" id="CLU_1784392_0_0_9"/>
<evidence type="ECO:0000313" key="3">
    <source>
        <dbReference type="Proteomes" id="UP000005025"/>
    </source>
</evidence>
<evidence type="ECO:0000313" key="2">
    <source>
        <dbReference type="EMBL" id="EHO54240.1"/>
    </source>
</evidence>
<feature type="transmembrane region" description="Helical" evidence="1">
    <location>
        <begin position="69"/>
        <end position="91"/>
    </location>
</feature>
<accession>H1LC70</accession>
<reference evidence="2 3" key="1">
    <citation type="submission" date="2011-09" db="EMBL/GenBank/DDBJ databases">
        <authorList>
            <person name="Weinstock G."/>
            <person name="Sodergren E."/>
            <person name="Clifton S."/>
            <person name="Fulton L."/>
            <person name="Fulton B."/>
            <person name="Courtney L."/>
            <person name="Fronick C."/>
            <person name="Harrison M."/>
            <person name="Strong C."/>
            <person name="Farmer C."/>
            <person name="Delahaunty K."/>
            <person name="Markovic C."/>
            <person name="Hall O."/>
            <person name="Minx P."/>
            <person name="Tomlinson C."/>
            <person name="Mitreva M."/>
            <person name="Hou S."/>
            <person name="Chen J."/>
            <person name="Wollam A."/>
            <person name="Pepin K.H."/>
            <person name="Johnson M."/>
            <person name="Bhonagiri V."/>
            <person name="Zhang X."/>
            <person name="Suruliraj S."/>
            <person name="Warren W."/>
            <person name="Chinwalla A."/>
            <person name="Mardis E.R."/>
            <person name="Wilson R.K."/>
        </authorList>
    </citation>
    <scope>NUCLEOTIDE SEQUENCE [LARGE SCALE GENOMIC DNA]</scope>
    <source>
        <strain evidence="2 3">F0435</strain>
    </source>
</reference>
<dbReference type="AlphaFoldDB" id="H1LC70"/>
<evidence type="ECO:0000256" key="1">
    <source>
        <dbReference type="SAM" id="Phobius"/>
    </source>
</evidence>
<keyword evidence="1" id="KW-1133">Transmembrane helix</keyword>
<name>H1LC70_9LACO</name>
<dbReference type="STRING" id="797516.HMPREF9104_00183"/>
<sequence>MKEEEKKVVWWAVASLLLFLIVNWLMVLPVMKLHQTAQVSEAIQVTYIAIIFYAATIILALLKVRISYYLLAAVVAIYTVGFVGMIVTMLNGSGANIIIRVLMVVIAGLGIFVNIYWFIIAYRMRVVLQKGHREKQAEKLRDFKK</sequence>
<dbReference type="OrthoDB" id="2321159at2"/>
<dbReference type="Proteomes" id="UP000005025">
    <property type="component" value="Unassembled WGS sequence"/>
</dbReference>
<feature type="transmembrane region" description="Helical" evidence="1">
    <location>
        <begin position="9"/>
        <end position="30"/>
    </location>
</feature>
<dbReference type="EMBL" id="AGRJ01000020">
    <property type="protein sequence ID" value="EHO54240.1"/>
    <property type="molecule type" value="Genomic_DNA"/>
</dbReference>
<dbReference type="RefSeq" id="WP_008855377.1">
    <property type="nucleotide sequence ID" value="NZ_JH590995.1"/>
</dbReference>
<keyword evidence="1" id="KW-0812">Transmembrane</keyword>
<organism evidence="2 3">
    <name type="scientific">Lentilactobacillus kisonensis F0435</name>
    <dbReference type="NCBI Taxonomy" id="797516"/>
    <lineage>
        <taxon>Bacteria</taxon>
        <taxon>Bacillati</taxon>
        <taxon>Bacillota</taxon>
        <taxon>Bacilli</taxon>
        <taxon>Lactobacillales</taxon>
        <taxon>Lactobacillaceae</taxon>
        <taxon>Lentilactobacillus</taxon>
    </lineage>
</organism>
<gene>
    <name evidence="2" type="ORF">HMPREF9104_00183</name>
</gene>
<evidence type="ECO:0008006" key="4">
    <source>
        <dbReference type="Google" id="ProtNLM"/>
    </source>
</evidence>
<keyword evidence="1" id="KW-0472">Membrane</keyword>
<feature type="transmembrane region" description="Helical" evidence="1">
    <location>
        <begin position="97"/>
        <end position="120"/>
    </location>
</feature>
<feature type="transmembrane region" description="Helical" evidence="1">
    <location>
        <begin position="42"/>
        <end position="62"/>
    </location>
</feature>
<protein>
    <recommendedName>
        <fullName evidence="4">Integral membrane protein</fullName>
    </recommendedName>
</protein>
<proteinExistence type="predicted"/>
<comment type="caution">
    <text evidence="2">The sequence shown here is derived from an EMBL/GenBank/DDBJ whole genome shotgun (WGS) entry which is preliminary data.</text>
</comment>
<dbReference type="PATRIC" id="fig|797516.3.peg.161"/>